<evidence type="ECO:0000313" key="9">
    <source>
        <dbReference type="Proteomes" id="UP001608902"/>
    </source>
</evidence>
<dbReference type="AlphaFoldDB" id="A0ABD6ESJ5"/>
<evidence type="ECO:0000256" key="2">
    <source>
        <dbReference type="ARBA" id="ARBA00005189"/>
    </source>
</evidence>
<evidence type="ECO:0000256" key="7">
    <source>
        <dbReference type="SAM" id="Phobius"/>
    </source>
</evidence>
<comment type="subcellular location">
    <subcellularLocation>
        <location evidence="1">Endoplasmic reticulum membrane</location>
        <topology evidence="1">Multi-pass membrane protein</topology>
    </subcellularLocation>
</comment>
<keyword evidence="7" id="KW-0812">Transmembrane</keyword>
<keyword evidence="6" id="KW-0012">Acyltransferase</keyword>
<gene>
    <name evidence="8" type="ORF">AB6A40_006361</name>
</gene>
<evidence type="ECO:0000313" key="8">
    <source>
        <dbReference type="EMBL" id="MFH4979652.1"/>
    </source>
</evidence>
<name>A0ABD6ESJ5_9BILA</name>
<dbReference type="Proteomes" id="UP001608902">
    <property type="component" value="Unassembled WGS sequence"/>
</dbReference>
<organism evidence="8 9">
    <name type="scientific">Gnathostoma spinigerum</name>
    <dbReference type="NCBI Taxonomy" id="75299"/>
    <lineage>
        <taxon>Eukaryota</taxon>
        <taxon>Metazoa</taxon>
        <taxon>Ecdysozoa</taxon>
        <taxon>Nematoda</taxon>
        <taxon>Chromadorea</taxon>
        <taxon>Rhabditida</taxon>
        <taxon>Spirurina</taxon>
        <taxon>Gnathostomatomorpha</taxon>
        <taxon>Gnathostomatoidea</taxon>
        <taxon>Gnathostomatidae</taxon>
        <taxon>Gnathostoma</taxon>
    </lineage>
</organism>
<dbReference type="EC" id="2.3.1.20" evidence="3"/>
<sequence>MDESVKLRRRIPSNSDELRPRLGSISSVGSSVQHLWTSRPDRPLHVAQASLFTASSGWTNYKGFFNLAILLLFLSNARVALENLMKYGILISPLQWLYFVTTDPWNCPYLLLALLSNITVLASLFIEKMIARRWLPELIAAAIYIAILSVHITFPVIVTVIVQVYLSLIPHENFTAISTAAC</sequence>
<keyword evidence="4" id="KW-0808">Transferase</keyword>
<protein>
    <recommendedName>
        <fullName evidence="3">diacylglycerol O-acyltransferase</fullName>
        <ecNumber evidence="3">2.3.1.20</ecNumber>
    </recommendedName>
</protein>
<dbReference type="GO" id="GO:0004144">
    <property type="term" value="F:diacylglycerol O-acyltransferase activity"/>
    <property type="evidence" value="ECO:0007669"/>
    <property type="project" value="UniProtKB-EC"/>
</dbReference>
<evidence type="ECO:0000256" key="4">
    <source>
        <dbReference type="ARBA" id="ARBA00022679"/>
    </source>
</evidence>
<keyword evidence="7" id="KW-0472">Membrane</keyword>
<dbReference type="GO" id="GO:0005789">
    <property type="term" value="C:endoplasmic reticulum membrane"/>
    <property type="evidence" value="ECO:0007669"/>
    <property type="project" value="UniProtKB-SubCell"/>
</dbReference>
<dbReference type="PANTHER" id="PTHR10408:SF7">
    <property type="entry name" value="DIACYLGLYCEROL O-ACYLTRANSFERASE 1"/>
    <property type="match status" value="1"/>
</dbReference>
<feature type="transmembrane region" description="Helical" evidence="7">
    <location>
        <begin position="138"/>
        <end position="166"/>
    </location>
</feature>
<accession>A0ABD6ESJ5</accession>
<proteinExistence type="predicted"/>
<evidence type="ECO:0000256" key="5">
    <source>
        <dbReference type="ARBA" id="ARBA00022824"/>
    </source>
</evidence>
<evidence type="ECO:0000256" key="3">
    <source>
        <dbReference type="ARBA" id="ARBA00013244"/>
    </source>
</evidence>
<dbReference type="InterPro" id="IPR014371">
    <property type="entry name" value="Oat_ACAT_DAG_ARE"/>
</dbReference>
<feature type="transmembrane region" description="Helical" evidence="7">
    <location>
        <begin position="109"/>
        <end position="126"/>
    </location>
</feature>
<dbReference type="EMBL" id="JBGFUD010004463">
    <property type="protein sequence ID" value="MFH4979652.1"/>
    <property type="molecule type" value="Genomic_DNA"/>
</dbReference>
<keyword evidence="7" id="KW-1133">Transmembrane helix</keyword>
<dbReference type="PANTHER" id="PTHR10408">
    <property type="entry name" value="STEROL O-ACYLTRANSFERASE"/>
    <property type="match status" value="1"/>
</dbReference>
<evidence type="ECO:0000256" key="6">
    <source>
        <dbReference type="ARBA" id="ARBA00023315"/>
    </source>
</evidence>
<keyword evidence="5" id="KW-0256">Endoplasmic reticulum</keyword>
<evidence type="ECO:0000256" key="1">
    <source>
        <dbReference type="ARBA" id="ARBA00004477"/>
    </source>
</evidence>
<reference evidence="8 9" key="1">
    <citation type="submission" date="2024-08" db="EMBL/GenBank/DDBJ databases">
        <title>Gnathostoma spinigerum genome.</title>
        <authorList>
            <person name="Gonzalez-Bertolin B."/>
            <person name="Monzon S."/>
            <person name="Zaballos A."/>
            <person name="Jimenez P."/>
            <person name="Dekumyoy P."/>
            <person name="Varona S."/>
            <person name="Cuesta I."/>
            <person name="Sumanam S."/>
            <person name="Adisakwattana P."/>
            <person name="Gasser R.B."/>
            <person name="Hernandez-Gonzalez A."/>
            <person name="Young N.D."/>
            <person name="Perteguer M.J."/>
        </authorList>
    </citation>
    <scope>NUCLEOTIDE SEQUENCE [LARGE SCALE GENOMIC DNA]</scope>
    <source>
        <strain evidence="8">AL3</strain>
        <tissue evidence="8">Liver</tissue>
    </source>
</reference>
<comment type="caution">
    <text evidence="8">The sequence shown here is derived from an EMBL/GenBank/DDBJ whole genome shotgun (WGS) entry which is preliminary data.</text>
</comment>
<feature type="transmembrane region" description="Helical" evidence="7">
    <location>
        <begin position="64"/>
        <end position="81"/>
    </location>
</feature>
<comment type="pathway">
    <text evidence="2">Lipid metabolism.</text>
</comment>
<keyword evidence="9" id="KW-1185">Reference proteome</keyword>